<dbReference type="PANTHER" id="PTHR43687:SF5">
    <property type="entry name" value="4FE-4S FERREDOXIN-TYPE DOMAIN-CONTAINING PROTEIN"/>
    <property type="match status" value="1"/>
</dbReference>
<evidence type="ECO:0000313" key="7">
    <source>
        <dbReference type="Proteomes" id="UP000460549"/>
    </source>
</evidence>
<dbReference type="InterPro" id="IPR007160">
    <property type="entry name" value="DUF362"/>
</dbReference>
<keyword evidence="7" id="KW-1185">Reference proteome</keyword>
<dbReference type="Gene3D" id="3.30.70.20">
    <property type="match status" value="1"/>
</dbReference>
<dbReference type="PROSITE" id="PS00198">
    <property type="entry name" value="4FE4S_FER_1"/>
    <property type="match status" value="2"/>
</dbReference>
<feature type="domain" description="4Fe-4S ferredoxin-type" evidence="5">
    <location>
        <begin position="308"/>
        <end position="337"/>
    </location>
</feature>
<reference evidence="6 7" key="1">
    <citation type="submission" date="2019-08" db="EMBL/GenBank/DDBJ databases">
        <title>In-depth cultivation of the pig gut microbiome towards novel bacterial diversity and tailored functional studies.</title>
        <authorList>
            <person name="Wylensek D."/>
            <person name="Hitch T.C.A."/>
            <person name="Clavel T."/>
        </authorList>
    </citation>
    <scope>NUCLEOTIDE SEQUENCE [LARGE SCALE GENOMIC DNA]</scope>
    <source>
        <strain evidence="6 7">NM-380-WT-3C1</strain>
    </source>
</reference>
<evidence type="ECO:0000259" key="5">
    <source>
        <dbReference type="PROSITE" id="PS51379"/>
    </source>
</evidence>
<dbReference type="EMBL" id="VUNN01000020">
    <property type="protein sequence ID" value="MSU06920.1"/>
    <property type="molecule type" value="Genomic_DNA"/>
</dbReference>
<keyword evidence="4" id="KW-0411">Iron-sulfur</keyword>
<protein>
    <submittedName>
        <fullName evidence="6">DUF362 domain-containing protein</fullName>
    </submittedName>
</protein>
<evidence type="ECO:0000256" key="3">
    <source>
        <dbReference type="ARBA" id="ARBA00023004"/>
    </source>
</evidence>
<dbReference type="InterPro" id="IPR017896">
    <property type="entry name" value="4Fe4S_Fe-S-bd"/>
</dbReference>
<dbReference type="Proteomes" id="UP000460549">
    <property type="component" value="Unassembled WGS sequence"/>
</dbReference>
<dbReference type="PROSITE" id="PS51379">
    <property type="entry name" value="4FE4S_FER_2"/>
    <property type="match status" value="2"/>
</dbReference>
<keyword evidence="1" id="KW-0004">4Fe-4S</keyword>
<dbReference type="AlphaFoldDB" id="A0A7X2TS81"/>
<keyword evidence="2" id="KW-0479">Metal-binding</keyword>
<gene>
    <name evidence="6" type="ORF">FYJ80_09075</name>
</gene>
<dbReference type="InterPro" id="IPR050572">
    <property type="entry name" value="Fe-S_Ferredoxin"/>
</dbReference>
<comment type="caution">
    <text evidence="6">The sequence shown here is derived from an EMBL/GenBank/DDBJ whole genome shotgun (WGS) entry which is preliminary data.</text>
</comment>
<keyword evidence="3" id="KW-0408">Iron</keyword>
<dbReference type="InterPro" id="IPR017900">
    <property type="entry name" value="4Fe4S_Fe_S_CS"/>
</dbReference>
<evidence type="ECO:0000256" key="2">
    <source>
        <dbReference type="ARBA" id="ARBA00022723"/>
    </source>
</evidence>
<organism evidence="6 7">
    <name type="scientific">Bullifex porci</name>
    <dbReference type="NCBI Taxonomy" id="2606638"/>
    <lineage>
        <taxon>Bacteria</taxon>
        <taxon>Pseudomonadati</taxon>
        <taxon>Spirochaetota</taxon>
        <taxon>Spirochaetia</taxon>
        <taxon>Spirochaetales</taxon>
        <taxon>Spirochaetaceae</taxon>
        <taxon>Bullifex</taxon>
    </lineage>
</organism>
<evidence type="ECO:0000313" key="6">
    <source>
        <dbReference type="EMBL" id="MSU06920.1"/>
    </source>
</evidence>
<sequence length="367" mass="40856">MSKVAIQRCQTYEYDLVYSSLINIIENSDFPAVENKRVLLKPNILSDSKPELGITTNPVVVEAMVNIVKSKGAREVLVGDSPGLHTPQFHGKNCGIAAVCERTNATWVNFADNPRTHKVNRKTKLNMARVLDEVDVVISIAKFKTHELMYLTGCVKNMFGTLPGLNKSPCHIKAASREKFAALICDIFKESHCNYGIVDGIIGMEGPGPANGTLRQIGLLIGSSDCFEVDEAMRIIMSYKQDDIPILNEGKRKGLTSLTPTWTLLDPNDLIIKDYRIVDVAKKEGLIKSLLIPFLTRGSDRKKAQKRPTPNFDEKLCIRCKRCIDICPARALSLKNNVVTLEETKCVRCYCCHEMCPVAAITIEKDK</sequence>
<dbReference type="GO" id="GO:0046872">
    <property type="term" value="F:metal ion binding"/>
    <property type="evidence" value="ECO:0007669"/>
    <property type="project" value="UniProtKB-KW"/>
</dbReference>
<evidence type="ECO:0000256" key="1">
    <source>
        <dbReference type="ARBA" id="ARBA00022485"/>
    </source>
</evidence>
<dbReference type="Pfam" id="PF04015">
    <property type="entry name" value="DUF362"/>
    <property type="match status" value="1"/>
</dbReference>
<dbReference type="PANTHER" id="PTHR43687">
    <property type="entry name" value="ADENYLYLSULFATE REDUCTASE, BETA SUBUNIT"/>
    <property type="match status" value="1"/>
</dbReference>
<evidence type="ECO:0000256" key="4">
    <source>
        <dbReference type="ARBA" id="ARBA00023014"/>
    </source>
</evidence>
<proteinExistence type="predicted"/>
<dbReference type="RefSeq" id="WP_154426176.1">
    <property type="nucleotide sequence ID" value="NZ_VUNN01000020.1"/>
</dbReference>
<dbReference type="Pfam" id="PF00037">
    <property type="entry name" value="Fer4"/>
    <property type="match status" value="1"/>
</dbReference>
<name>A0A7X2TS81_9SPIO</name>
<accession>A0A7X2TS81</accession>
<feature type="domain" description="4Fe-4S ferredoxin-type" evidence="5">
    <location>
        <begin position="339"/>
        <end position="366"/>
    </location>
</feature>
<dbReference type="GO" id="GO:0051539">
    <property type="term" value="F:4 iron, 4 sulfur cluster binding"/>
    <property type="evidence" value="ECO:0007669"/>
    <property type="project" value="UniProtKB-KW"/>
</dbReference>
<dbReference type="SUPFAM" id="SSF54862">
    <property type="entry name" value="4Fe-4S ferredoxins"/>
    <property type="match status" value="1"/>
</dbReference>